<organism evidence="2 3">
    <name type="scientific">Mucilaginibacter boryungensis</name>
    <dbReference type="NCBI Taxonomy" id="768480"/>
    <lineage>
        <taxon>Bacteria</taxon>
        <taxon>Pseudomonadati</taxon>
        <taxon>Bacteroidota</taxon>
        <taxon>Sphingobacteriia</taxon>
        <taxon>Sphingobacteriales</taxon>
        <taxon>Sphingobacteriaceae</taxon>
        <taxon>Mucilaginibacter</taxon>
    </lineage>
</organism>
<name>A0ABR9XI58_9SPHI</name>
<keyword evidence="3" id="KW-1185">Reference proteome</keyword>
<protein>
    <submittedName>
        <fullName evidence="2">Outer membrane beta-barrel protein</fullName>
    </submittedName>
</protein>
<reference evidence="2 3" key="1">
    <citation type="submission" date="2020-10" db="EMBL/GenBank/DDBJ databases">
        <title>Mucilaginibacter mali sp. nov., isolated from rhizosphere soil of apple orchard.</title>
        <authorList>
            <person name="Lee J.-S."/>
            <person name="Kim H.S."/>
            <person name="Kim J.-S."/>
        </authorList>
    </citation>
    <scope>NUCLEOTIDE SEQUENCE [LARGE SCALE GENOMIC DNA]</scope>
    <source>
        <strain evidence="2 3">KCTC 23157</strain>
    </source>
</reference>
<dbReference type="Pfam" id="PF13568">
    <property type="entry name" value="OMP_b-brl_2"/>
    <property type="match status" value="1"/>
</dbReference>
<evidence type="ECO:0000259" key="1">
    <source>
        <dbReference type="Pfam" id="PF13568"/>
    </source>
</evidence>
<accession>A0ABR9XI58</accession>
<comment type="caution">
    <text evidence="2">The sequence shown here is derived from an EMBL/GenBank/DDBJ whole genome shotgun (WGS) entry which is preliminary data.</text>
</comment>
<dbReference type="Proteomes" id="UP000632774">
    <property type="component" value="Unassembled WGS sequence"/>
</dbReference>
<evidence type="ECO:0000313" key="3">
    <source>
        <dbReference type="Proteomes" id="UP000632774"/>
    </source>
</evidence>
<gene>
    <name evidence="2" type="ORF">IRJ18_10080</name>
</gene>
<feature type="domain" description="Outer membrane protein beta-barrel" evidence="1">
    <location>
        <begin position="20"/>
        <end position="184"/>
    </location>
</feature>
<dbReference type="InterPro" id="IPR025665">
    <property type="entry name" value="Beta-barrel_OMP_2"/>
</dbReference>
<evidence type="ECO:0000313" key="2">
    <source>
        <dbReference type="EMBL" id="MBE9666709.1"/>
    </source>
</evidence>
<proteinExistence type="predicted"/>
<dbReference type="EMBL" id="JADFFM010000001">
    <property type="protein sequence ID" value="MBE9666709.1"/>
    <property type="molecule type" value="Genomic_DNA"/>
</dbReference>
<sequence length="210" mass="23262">MKRLINIIAIIFLVQGLAHAQKRKIEYGFRIGGGLAIQSIDNNNILSNNSIRAFNANIVVSFPILKYYYLRTSLGIANKGTVITEDALTTTNKIMYYELPVNIMRKYSIPTLGKIIAGVGGYFAMGDRGTLTYETPNSSTSNYVSFGNDNDFLKYDAGINLITGLELNNHLTFNLGYDLGLVNIASQPLKDSGYKSIYNRQFSITLGLSF</sequence>
<dbReference type="RefSeq" id="WP_194106050.1">
    <property type="nucleotide sequence ID" value="NZ_JADFFM010000001.1"/>
</dbReference>